<reference evidence="1 2" key="1">
    <citation type="submission" date="2014-09" db="EMBL/GenBank/DDBJ databases">
        <authorList>
            <person name="Loux Valentin"/>
            <person name="Dugat Thibaut"/>
        </authorList>
    </citation>
    <scope>NUCLEOTIDE SEQUENCE [LARGE SCALE GENOMIC DNA]</scope>
    <source>
        <strain evidence="1 2">BOV-10_179</strain>
    </source>
</reference>
<gene>
    <name evidence="1" type="ORF">ANAPHAGO_00890</name>
</gene>
<protein>
    <submittedName>
        <fullName evidence="1">Uncharacterized protein</fullName>
    </submittedName>
</protein>
<name>A0A098GKQ0_ANAPH</name>
<sequence>MVEVVEISVVTSSSAKEKDVYV</sequence>
<dbReference type="Proteomes" id="UP000055047">
    <property type="component" value="Unassembled WGS sequence"/>
</dbReference>
<evidence type="ECO:0000313" key="1">
    <source>
        <dbReference type="EMBL" id="CEH11101.1"/>
    </source>
</evidence>
<accession>A0A098GKQ0</accession>
<evidence type="ECO:0000313" key="2">
    <source>
        <dbReference type="Proteomes" id="UP000055047"/>
    </source>
</evidence>
<dbReference type="EMBL" id="CCXQ01000066">
    <property type="protein sequence ID" value="CEH11101.1"/>
    <property type="molecule type" value="Genomic_DNA"/>
</dbReference>
<dbReference type="AlphaFoldDB" id="A0A098GKQ0"/>
<organism evidence="1 2">
    <name type="scientific">Anaplasma phagocytophilum</name>
    <name type="common">Ehrlichia phagocytophila</name>
    <dbReference type="NCBI Taxonomy" id="948"/>
    <lineage>
        <taxon>Bacteria</taxon>
        <taxon>Pseudomonadati</taxon>
        <taxon>Pseudomonadota</taxon>
        <taxon>Alphaproteobacteria</taxon>
        <taxon>Rickettsiales</taxon>
        <taxon>Anaplasmataceae</taxon>
        <taxon>Anaplasma</taxon>
        <taxon>phagocytophilum group</taxon>
    </lineage>
</organism>
<proteinExistence type="predicted"/>